<name>A0A117NHK8_PICGL</name>
<protein>
    <submittedName>
        <fullName evidence="2">Uncharacterized protein</fullName>
    </submittedName>
</protein>
<comment type="caution">
    <text evidence="2">The sequence shown here is derived from an EMBL/GenBank/DDBJ whole genome shotgun (WGS) entry which is preliminary data.</text>
</comment>
<proteinExistence type="predicted"/>
<accession>A0A117NHK8</accession>
<geneLocation type="mitochondrion" evidence="2"/>
<dbReference type="AlphaFoldDB" id="A0A117NHK8"/>
<evidence type="ECO:0000256" key="1">
    <source>
        <dbReference type="SAM" id="MobiDB-lite"/>
    </source>
</evidence>
<keyword evidence="2" id="KW-0496">Mitochondrion</keyword>
<evidence type="ECO:0000313" key="2">
    <source>
        <dbReference type="EMBL" id="KUM48547.1"/>
    </source>
</evidence>
<gene>
    <name evidence="2" type="ORF">ABT39_MTgene4562</name>
</gene>
<feature type="compositionally biased region" description="Basic and acidic residues" evidence="1">
    <location>
        <begin position="15"/>
        <end position="40"/>
    </location>
</feature>
<feature type="region of interest" description="Disordered" evidence="1">
    <location>
        <begin position="1"/>
        <end position="40"/>
    </location>
</feature>
<reference evidence="2" key="1">
    <citation type="journal article" date="2015" name="Genome Biol. Evol.">
        <title>Organellar Genomes of White Spruce (Picea glauca): Assembly and Annotation.</title>
        <authorList>
            <person name="Jackman S.D."/>
            <person name="Warren R.L."/>
            <person name="Gibb E.A."/>
            <person name="Vandervalk B.P."/>
            <person name="Mohamadi H."/>
            <person name="Chu J."/>
            <person name="Raymond A."/>
            <person name="Pleasance S."/>
            <person name="Coope R."/>
            <person name="Wildung M.R."/>
            <person name="Ritland C.E."/>
            <person name="Bousquet J."/>
            <person name="Jones S.J."/>
            <person name="Bohlmann J."/>
            <person name="Birol I."/>
        </authorList>
    </citation>
    <scope>NUCLEOTIDE SEQUENCE [LARGE SCALE GENOMIC DNA]</scope>
    <source>
        <tissue evidence="2">Flushing bud</tissue>
    </source>
</reference>
<sequence>MKESYQGKLACEKQYQQERKEDRKFDKGKRTEARASKEGSKESLIRHIFRLVQFLYAIKKARTESEYFGRQDIREGSTGIL</sequence>
<dbReference type="EMBL" id="LKAM01000005">
    <property type="protein sequence ID" value="KUM48547.1"/>
    <property type="molecule type" value="Genomic_DNA"/>
</dbReference>
<organism evidence="2">
    <name type="scientific">Picea glauca</name>
    <name type="common">White spruce</name>
    <name type="synonym">Pinus glauca</name>
    <dbReference type="NCBI Taxonomy" id="3330"/>
    <lineage>
        <taxon>Eukaryota</taxon>
        <taxon>Viridiplantae</taxon>
        <taxon>Streptophyta</taxon>
        <taxon>Embryophyta</taxon>
        <taxon>Tracheophyta</taxon>
        <taxon>Spermatophyta</taxon>
        <taxon>Pinopsida</taxon>
        <taxon>Pinidae</taxon>
        <taxon>Conifers I</taxon>
        <taxon>Pinales</taxon>
        <taxon>Pinaceae</taxon>
        <taxon>Picea</taxon>
    </lineage>
</organism>